<comment type="caution">
    <text evidence="9">Lacks conserved residue(s) required for the propagation of feature annotation.</text>
</comment>
<dbReference type="Proteomes" id="UP000070366">
    <property type="component" value="Unassembled WGS sequence"/>
</dbReference>
<dbReference type="PANTHER" id="PTHR30525">
    <property type="entry name" value="1-DEOXY-D-XYLULOSE 5-PHOSPHATE REDUCTOISOMERASE"/>
    <property type="match status" value="1"/>
</dbReference>
<dbReference type="GO" id="GO:0030604">
    <property type="term" value="F:1-deoxy-D-xylulose-5-phosphate reductoisomerase activity"/>
    <property type="evidence" value="ECO:0007669"/>
    <property type="project" value="UniProtKB-UniRule"/>
</dbReference>
<keyword evidence="3 9" id="KW-0479">Metal-binding</keyword>
<dbReference type="InterPro" id="IPR026877">
    <property type="entry name" value="DXPR_C"/>
</dbReference>
<evidence type="ECO:0000256" key="5">
    <source>
        <dbReference type="ARBA" id="ARBA00023002"/>
    </source>
</evidence>
<accession>A0A136Q387</accession>
<dbReference type="PIRSF" id="PIRSF006205">
    <property type="entry name" value="Dxp_reductismrs"/>
    <property type="match status" value="1"/>
</dbReference>
<feature type="binding site" evidence="9">
    <location>
        <position position="217"/>
    </location>
    <ligand>
        <name>1-deoxy-D-xylulose 5-phosphate</name>
        <dbReference type="ChEBI" id="CHEBI:57792"/>
    </ligand>
</feature>
<organism evidence="13 14">
    <name type="scientific">Christensenella minuta</name>
    <dbReference type="NCBI Taxonomy" id="626937"/>
    <lineage>
        <taxon>Bacteria</taxon>
        <taxon>Bacillati</taxon>
        <taxon>Bacillota</taxon>
        <taxon>Clostridia</taxon>
        <taxon>Christensenellales</taxon>
        <taxon>Christensenellaceae</taxon>
        <taxon>Christensenella</taxon>
    </lineage>
</organism>
<feature type="binding site" evidence="9">
    <location>
        <position position="124"/>
    </location>
    <ligand>
        <name>NADPH</name>
        <dbReference type="ChEBI" id="CHEBI:57783"/>
    </ligand>
</feature>
<comment type="similarity">
    <text evidence="2 9">Belongs to the DXR family.</text>
</comment>
<evidence type="ECO:0000256" key="4">
    <source>
        <dbReference type="ARBA" id="ARBA00022857"/>
    </source>
</evidence>
<feature type="binding site" evidence="9">
    <location>
        <position position="13"/>
    </location>
    <ligand>
        <name>NADPH</name>
        <dbReference type="ChEBI" id="CHEBI:57783"/>
    </ligand>
</feature>
<feature type="domain" description="1-deoxy-D-xylulose 5-phosphate reductoisomerase C-terminal" evidence="11">
    <location>
        <begin position="144"/>
        <end position="228"/>
    </location>
</feature>
<feature type="binding site" evidence="9">
    <location>
        <position position="10"/>
    </location>
    <ligand>
        <name>NADPH</name>
        <dbReference type="ChEBI" id="CHEBI:57783"/>
    </ligand>
</feature>
<evidence type="ECO:0000256" key="3">
    <source>
        <dbReference type="ARBA" id="ARBA00022723"/>
    </source>
</evidence>
<proteinExistence type="inferred from homology"/>
<dbReference type="Gene3D" id="3.40.50.720">
    <property type="entry name" value="NAD(P)-binding Rossmann-like Domain"/>
    <property type="match status" value="1"/>
</dbReference>
<keyword evidence="9" id="KW-0460">Magnesium</keyword>
<keyword evidence="7 9" id="KW-0414">Isoprene biosynthesis</keyword>
<dbReference type="UniPathway" id="UPA00056">
    <property type="reaction ID" value="UER00092"/>
</dbReference>
<dbReference type="EMBL" id="LSZW01000063">
    <property type="protein sequence ID" value="KXK64996.1"/>
    <property type="molecule type" value="Genomic_DNA"/>
</dbReference>
<dbReference type="HAMAP" id="MF_00183">
    <property type="entry name" value="DXP_reductoisom"/>
    <property type="match status" value="1"/>
</dbReference>
<comment type="function">
    <text evidence="9">Catalyzes the NADPH-dependent rearrangement and reduction of 1-deoxy-D-xylulose-5-phosphate (DXP) to 2-C-methyl-D-erythritol 4-phosphate (MEP).</text>
</comment>
<dbReference type="PATRIC" id="fig|626937.4.peg.2212"/>
<feature type="domain" description="1-deoxy-D-xylulose 5-phosphate reductoisomerase N-terminal" evidence="10">
    <location>
        <begin position="4"/>
        <end position="130"/>
    </location>
</feature>
<feature type="binding site" evidence="9">
    <location>
        <position position="149"/>
    </location>
    <ligand>
        <name>1-deoxy-D-xylulose 5-phosphate</name>
        <dbReference type="ChEBI" id="CHEBI:57792"/>
    </ligand>
</feature>
<keyword evidence="6 9" id="KW-0464">Manganese</keyword>
<feature type="binding site" evidence="9">
    <location>
        <position position="175"/>
    </location>
    <ligand>
        <name>1-deoxy-D-xylulose 5-phosphate</name>
        <dbReference type="ChEBI" id="CHEBI:57792"/>
    </ligand>
</feature>
<dbReference type="Pfam" id="PF02670">
    <property type="entry name" value="DXP_reductoisom"/>
    <property type="match status" value="1"/>
</dbReference>
<feature type="binding site" evidence="9">
    <location>
        <position position="148"/>
    </location>
    <ligand>
        <name>Mn(2+)</name>
        <dbReference type="ChEBI" id="CHEBI:29035"/>
    </ligand>
</feature>
<feature type="binding site" evidence="9">
    <location>
        <position position="220"/>
    </location>
    <ligand>
        <name>1-deoxy-D-xylulose 5-phosphate</name>
        <dbReference type="ChEBI" id="CHEBI:57792"/>
    </ligand>
</feature>
<keyword evidence="14" id="KW-1185">Reference proteome</keyword>
<comment type="pathway">
    <text evidence="1 9">Isoprenoid biosynthesis; isopentenyl diphosphate biosynthesis via DXP pathway; isopentenyl diphosphate from 1-deoxy-D-xylulose 5-phosphate: step 1/6.</text>
</comment>
<dbReference type="InterPro" id="IPR013644">
    <property type="entry name" value="DXP_reductoisomerase_C"/>
</dbReference>
<comment type="cofactor">
    <cofactor evidence="9">
        <name>Mg(2+)</name>
        <dbReference type="ChEBI" id="CHEBI:18420"/>
    </cofactor>
    <cofactor evidence="9">
        <name>Mn(2+)</name>
        <dbReference type="ChEBI" id="CHEBI:29035"/>
    </cofactor>
</comment>
<dbReference type="AlphaFoldDB" id="A0A136Q387"/>
<dbReference type="EC" id="1.1.1.267" evidence="9"/>
<name>A0A136Q387_9FIRM</name>
<gene>
    <name evidence="9" type="primary">dxr</name>
    <name evidence="13" type="ORF">HMPREF3293_02245</name>
</gene>
<dbReference type="GO" id="GO:0051484">
    <property type="term" value="P:isopentenyl diphosphate biosynthetic process, methylerythritol 4-phosphate pathway involved in terpenoid biosynthetic process"/>
    <property type="evidence" value="ECO:0007669"/>
    <property type="project" value="TreeGrafter"/>
</dbReference>
<comment type="catalytic activity">
    <reaction evidence="8">
        <text>2-C-methyl-D-erythritol 4-phosphate + NADP(+) = 1-deoxy-D-xylulose 5-phosphate + NADPH + H(+)</text>
        <dbReference type="Rhea" id="RHEA:13717"/>
        <dbReference type="ChEBI" id="CHEBI:15378"/>
        <dbReference type="ChEBI" id="CHEBI:57783"/>
        <dbReference type="ChEBI" id="CHEBI:57792"/>
        <dbReference type="ChEBI" id="CHEBI:58262"/>
        <dbReference type="ChEBI" id="CHEBI:58349"/>
        <dbReference type="EC" id="1.1.1.267"/>
    </reaction>
    <physiologicalReaction direction="right-to-left" evidence="8">
        <dbReference type="Rhea" id="RHEA:13719"/>
    </physiologicalReaction>
</comment>
<dbReference type="InterPro" id="IPR036291">
    <property type="entry name" value="NAD(P)-bd_dom_sf"/>
</dbReference>
<dbReference type="InterPro" id="IPR013512">
    <property type="entry name" value="DXP_reductoisomerase_N"/>
</dbReference>
<evidence type="ECO:0000259" key="10">
    <source>
        <dbReference type="Pfam" id="PF02670"/>
    </source>
</evidence>
<dbReference type="SUPFAM" id="SSF55347">
    <property type="entry name" value="Glyceraldehyde-3-phosphate dehydrogenase-like, C-terminal domain"/>
    <property type="match status" value="1"/>
</dbReference>
<dbReference type="InterPro" id="IPR003821">
    <property type="entry name" value="DXP_reductoisomerase"/>
</dbReference>
<keyword evidence="4 9" id="KW-0521">NADP</keyword>
<dbReference type="InterPro" id="IPR036169">
    <property type="entry name" value="DXPR_C_sf"/>
</dbReference>
<dbReference type="Gene3D" id="1.10.1740.10">
    <property type="match status" value="1"/>
</dbReference>
<evidence type="ECO:0000256" key="8">
    <source>
        <dbReference type="ARBA" id="ARBA00048543"/>
    </source>
</evidence>
<evidence type="ECO:0000256" key="1">
    <source>
        <dbReference type="ARBA" id="ARBA00005094"/>
    </source>
</evidence>
<evidence type="ECO:0000259" key="11">
    <source>
        <dbReference type="Pfam" id="PF08436"/>
    </source>
</evidence>
<evidence type="ECO:0000313" key="14">
    <source>
        <dbReference type="Proteomes" id="UP000070366"/>
    </source>
</evidence>
<feature type="binding site" evidence="9">
    <location>
        <position position="216"/>
    </location>
    <ligand>
        <name>1-deoxy-D-xylulose 5-phosphate</name>
        <dbReference type="ChEBI" id="CHEBI:57792"/>
    </ligand>
</feature>
<feature type="binding site" evidence="9">
    <location>
        <position position="11"/>
    </location>
    <ligand>
        <name>NADPH</name>
        <dbReference type="ChEBI" id="CHEBI:57783"/>
    </ligand>
</feature>
<feature type="binding site" evidence="9">
    <location>
        <position position="211"/>
    </location>
    <ligand>
        <name>1-deoxy-D-xylulose 5-phosphate</name>
        <dbReference type="ChEBI" id="CHEBI:57792"/>
    </ligand>
</feature>
<dbReference type="Pfam" id="PF08436">
    <property type="entry name" value="DXP_redisom_C"/>
    <property type="match status" value="1"/>
</dbReference>
<sequence>MRNITILGVTGSVGQQAADVARAYPERIHVGCVSAHNDVRTLAGLANKLRAEYVAVTGAGADLELLKELLDYDAEILSGPEALTRACTAGNPDMVVLSVLGIAGLPAFEECLKHKIAVALANKESLVCGGKLVQRMIRETGTLVLPVDSEHSALFQCLNNRFDVSEVQKLWITASGGPFLHWSKDEIDHAPLERALKHPRWSMGQKITIDSASLANKGLEVMEAHFMYGMPAERIKVLVHPQSIVHSMVEWRDGSVTAQMGPVDMRMPIQKSLLFPEMLENPCVKPLNFYEIGRLEFLEPDMERFPCLALAFEAIDTETTTVYNSANEEAVASYLAGDIEFHRIYELIGDSMKKFGGYIPQTISEILELDKDVRAYVGTLL</sequence>
<feature type="domain" description="DXP reductoisomerase C-terminal" evidence="12">
    <location>
        <begin position="260"/>
        <end position="375"/>
    </location>
</feature>
<feature type="binding site" evidence="9">
    <location>
        <position position="198"/>
    </location>
    <ligand>
        <name>1-deoxy-D-xylulose 5-phosphate</name>
        <dbReference type="ChEBI" id="CHEBI:57792"/>
    </ligand>
</feature>
<dbReference type="NCBIfam" id="TIGR00243">
    <property type="entry name" value="Dxr"/>
    <property type="match status" value="1"/>
</dbReference>
<keyword evidence="13" id="KW-0413">Isomerase</keyword>
<dbReference type="GO" id="GO:0016853">
    <property type="term" value="F:isomerase activity"/>
    <property type="evidence" value="ECO:0007669"/>
    <property type="project" value="UniProtKB-KW"/>
</dbReference>
<protein>
    <recommendedName>
        <fullName evidence="9">1-deoxy-D-xylulose 5-phosphate reductoisomerase</fullName>
        <shortName evidence="9">DXP reductoisomerase</shortName>
        <ecNumber evidence="9">1.1.1.267</ecNumber>
    </recommendedName>
    <alternativeName>
        <fullName evidence="9">1-deoxyxylulose-5-phosphate reductoisomerase</fullName>
    </alternativeName>
    <alternativeName>
        <fullName evidence="9">2-C-methyl-D-erythritol 4-phosphate synthase</fullName>
    </alternativeName>
</protein>
<evidence type="ECO:0000313" key="13">
    <source>
        <dbReference type="EMBL" id="KXK64996.1"/>
    </source>
</evidence>
<evidence type="ECO:0000256" key="9">
    <source>
        <dbReference type="HAMAP-Rule" id="MF_00183"/>
    </source>
</evidence>
<evidence type="ECO:0000256" key="6">
    <source>
        <dbReference type="ARBA" id="ARBA00023211"/>
    </source>
</evidence>
<feature type="binding site" evidence="9">
    <location>
        <position position="12"/>
    </location>
    <ligand>
        <name>NADPH</name>
        <dbReference type="ChEBI" id="CHEBI:57783"/>
    </ligand>
</feature>
<feature type="binding site" evidence="9">
    <location>
        <position position="204"/>
    </location>
    <ligand>
        <name>NADPH</name>
        <dbReference type="ChEBI" id="CHEBI:57783"/>
    </ligand>
</feature>
<dbReference type="SUPFAM" id="SSF51735">
    <property type="entry name" value="NAD(P)-binding Rossmann-fold domains"/>
    <property type="match status" value="1"/>
</dbReference>
<feature type="binding site" evidence="9">
    <location>
        <position position="122"/>
    </location>
    <ligand>
        <name>NADPH</name>
        <dbReference type="ChEBI" id="CHEBI:57783"/>
    </ligand>
</feature>
<evidence type="ECO:0000256" key="2">
    <source>
        <dbReference type="ARBA" id="ARBA00006825"/>
    </source>
</evidence>
<dbReference type="GO" id="GO:0030145">
    <property type="term" value="F:manganese ion binding"/>
    <property type="evidence" value="ECO:0007669"/>
    <property type="project" value="TreeGrafter"/>
</dbReference>
<dbReference type="Pfam" id="PF13288">
    <property type="entry name" value="DXPR_C"/>
    <property type="match status" value="1"/>
</dbReference>
<dbReference type="GO" id="GO:0070402">
    <property type="term" value="F:NADPH binding"/>
    <property type="evidence" value="ECO:0007669"/>
    <property type="project" value="InterPro"/>
</dbReference>
<keyword evidence="5 9" id="KW-0560">Oxidoreductase</keyword>
<feature type="binding site" evidence="9">
    <location>
        <position position="220"/>
    </location>
    <ligand>
        <name>Mn(2+)</name>
        <dbReference type="ChEBI" id="CHEBI:29035"/>
    </ligand>
</feature>
<dbReference type="SUPFAM" id="SSF69055">
    <property type="entry name" value="1-deoxy-D-xylulose-5-phosphate reductoisomerase, C-terminal domain"/>
    <property type="match status" value="1"/>
</dbReference>
<feature type="binding site" evidence="9">
    <location>
        <position position="150"/>
    </location>
    <ligand>
        <name>1-deoxy-D-xylulose 5-phosphate</name>
        <dbReference type="ChEBI" id="CHEBI:57792"/>
    </ligand>
</feature>
<dbReference type="PANTHER" id="PTHR30525:SF0">
    <property type="entry name" value="1-DEOXY-D-XYLULOSE 5-PHOSPHATE REDUCTOISOMERASE, CHLOROPLASTIC"/>
    <property type="match status" value="1"/>
</dbReference>
<dbReference type="RefSeq" id="WP_066518660.1">
    <property type="nucleotide sequence ID" value="NZ_CABMOF010000001.1"/>
</dbReference>
<evidence type="ECO:0000256" key="7">
    <source>
        <dbReference type="ARBA" id="ARBA00023229"/>
    </source>
</evidence>
<reference evidence="13 14" key="1">
    <citation type="submission" date="2016-02" db="EMBL/GenBank/DDBJ databases">
        <authorList>
            <person name="Wen L."/>
            <person name="He K."/>
            <person name="Yang H."/>
        </authorList>
    </citation>
    <scope>NUCLEOTIDE SEQUENCE [LARGE SCALE GENOMIC DNA]</scope>
    <source>
        <strain evidence="13 14">DSM 22607</strain>
    </source>
</reference>
<feature type="binding site" evidence="9">
    <location>
        <position position="123"/>
    </location>
    <ligand>
        <name>1-deoxy-D-xylulose 5-phosphate</name>
        <dbReference type="ChEBI" id="CHEBI:57792"/>
    </ligand>
</feature>
<feature type="binding site" evidence="9">
    <location>
        <position position="150"/>
    </location>
    <ligand>
        <name>Mn(2+)</name>
        <dbReference type="ChEBI" id="CHEBI:29035"/>
    </ligand>
</feature>
<dbReference type="STRING" id="626937.HMPREF3293_02245"/>
<comment type="caution">
    <text evidence="13">The sequence shown here is derived from an EMBL/GenBank/DDBJ whole genome shotgun (WGS) entry which is preliminary data.</text>
</comment>
<evidence type="ECO:0000259" key="12">
    <source>
        <dbReference type="Pfam" id="PF13288"/>
    </source>
</evidence>